<name>A0A858MR80_9CAUD</name>
<feature type="compositionally biased region" description="Polar residues" evidence="2">
    <location>
        <begin position="524"/>
        <end position="547"/>
    </location>
</feature>
<organism evidence="3 4">
    <name type="scientific">Agrobacterium phage OLIVR1</name>
    <dbReference type="NCBI Taxonomy" id="2723769"/>
    <lineage>
        <taxon>Viruses</taxon>
        <taxon>Duplodnaviria</taxon>
        <taxon>Heunggongvirae</taxon>
        <taxon>Uroviricota</taxon>
        <taxon>Caudoviricetes</taxon>
        <taxon>Schitoviridae</taxon>
        <taxon>Oliverunavirus</taxon>
        <taxon>Oliverunavirus OLIVR1</taxon>
    </lineage>
</organism>
<feature type="coiled-coil region" evidence="1">
    <location>
        <begin position="748"/>
        <end position="802"/>
    </location>
</feature>
<feature type="compositionally biased region" description="Polar residues" evidence="2">
    <location>
        <begin position="565"/>
        <end position="575"/>
    </location>
</feature>
<evidence type="ECO:0000256" key="2">
    <source>
        <dbReference type="SAM" id="MobiDB-lite"/>
    </source>
</evidence>
<evidence type="ECO:0000313" key="3">
    <source>
        <dbReference type="EMBL" id="QIW87282.1"/>
    </source>
</evidence>
<keyword evidence="4" id="KW-1185">Reference proteome</keyword>
<feature type="compositionally biased region" description="Low complexity" evidence="2">
    <location>
        <begin position="576"/>
        <end position="586"/>
    </location>
</feature>
<evidence type="ECO:0000256" key="1">
    <source>
        <dbReference type="SAM" id="Coils"/>
    </source>
</evidence>
<reference evidence="3 4" key="1">
    <citation type="submission" date="2020-03" db="EMBL/GenBank/DDBJ databases">
        <authorList>
            <person name="Holtappels D."/>
            <person name="Bomans J.P.J."/>
            <person name="Lavigne R."/>
            <person name="Wagemans J."/>
        </authorList>
    </citation>
    <scope>NUCLEOTIDE SEQUENCE [LARGE SCALE GENOMIC DNA]</scope>
    <source>
        <strain evidence="3 4">OLIVR1</strain>
    </source>
</reference>
<sequence length="822" mass="87376">MAPLTWRNVDAPNFSGTAQSLQLASSLLSNATSGLNEGLDRFNKNRRADVSGSLIMDALRYTDPDAYANALRSGTVGAGVRGRDLNPEARQFLQNRERDLINNQGYRLQNDGRGIQNQTSQFNLDQGISAAARADEQRKNFPQANEVMTQARALMESGDPAQIARGRQMMTENSRLFTAAGMTADEVANFMGGNTNAASTGMQFNRSVAENTDYFNERYRNQGQKGLLDSIVKNAVDVPDALQKLRSVQGMDAKTLENLTKDITEKGEIYFPKPDVLSSISPAAPNSRAPSVILQEYAQVTPRAAKNTEQSGVPYIGYDNQNARRNLPVSNRMVDAMSFLPELGIEMRVFSGGQKDQASGTGSVRHNDGDAADVEFYRNGKRLDWSNPADVPIFQEIVRRGKERGLTGFGAGDGYMRKGTMHIGFGNPGVWGAGGKGANAAPWLRDAFNSASQGTTPSEMVRDAVVQGGGARTGTTASASSVPPVGNTGNPATTIIQESTRSNPNAPIQVAPTAVDNLEATPVSEQVANRQESTSDTVAPSSNNVTDFRTDDRGVPIGNDIPVTSGATPAQNEVTASAPRSSQAPAPLTPSQLLQNAQTAANTGIIDTLSNSLAPVEQQLAQRPYTGQDTAAIVRTLKGTKDAPGVMSSVPETAITEAINQIMRRTGMPADVAAVLAQNSVEGRDLGGWFGTSFMSGDRFGGPTEGRSGSRINVERAIQLADNFRNAGSNQAGNVSPGVGRLNTVQNQAQAQAQVQLLASQAAALQERILRASAALQADPSNGELRAMLQQAQAQLEMVNTRLNSVSGSGQLAPYTGTNINR</sequence>
<keyword evidence="1" id="KW-0175">Coiled coil</keyword>
<protein>
    <submittedName>
        <fullName evidence="3">Putative structural protein</fullName>
    </submittedName>
</protein>
<evidence type="ECO:0000313" key="4">
    <source>
        <dbReference type="Proteomes" id="UP000671973"/>
    </source>
</evidence>
<gene>
    <name evidence="3" type="ORF">Ab1vBOLIVR1_gp87c</name>
</gene>
<dbReference type="Proteomes" id="UP000671973">
    <property type="component" value="Segment"/>
</dbReference>
<proteinExistence type="predicted"/>
<feature type="region of interest" description="Disordered" evidence="2">
    <location>
        <begin position="524"/>
        <end position="588"/>
    </location>
</feature>
<dbReference type="EMBL" id="MT234338">
    <property type="protein sequence ID" value="QIW87282.1"/>
    <property type="molecule type" value="Genomic_DNA"/>
</dbReference>
<accession>A0A858MR80</accession>